<evidence type="ECO:0000256" key="5">
    <source>
        <dbReference type="ARBA" id="ARBA00023277"/>
    </source>
</evidence>
<comment type="subunit">
    <text evidence="3">Homotrimer.</text>
</comment>
<dbReference type="AlphaFoldDB" id="A0A8I1A6P0"/>
<evidence type="ECO:0000313" key="7">
    <source>
        <dbReference type="Proteomes" id="UP000633619"/>
    </source>
</evidence>
<keyword evidence="4" id="KW-0456">Lyase</keyword>
<protein>
    <submittedName>
        <fullName evidence="6">Bifunctional 4-hydroxy-2-oxoglutarate aldolase/2-dehydro-3-deoxy-phosphogluconate aldolase</fullName>
    </submittedName>
</protein>
<dbReference type="Gene3D" id="3.20.20.70">
    <property type="entry name" value="Aldolase class I"/>
    <property type="match status" value="1"/>
</dbReference>
<name>A0A8I1A6P0_THEIN</name>
<evidence type="ECO:0000256" key="1">
    <source>
        <dbReference type="ARBA" id="ARBA00004761"/>
    </source>
</evidence>
<dbReference type="SUPFAM" id="SSF51569">
    <property type="entry name" value="Aldolase"/>
    <property type="match status" value="1"/>
</dbReference>
<dbReference type="PANTHER" id="PTHR30246:SF1">
    <property type="entry name" value="2-DEHYDRO-3-DEOXY-6-PHOSPHOGALACTONATE ALDOLASE-RELATED"/>
    <property type="match status" value="1"/>
</dbReference>
<keyword evidence="7" id="KW-1185">Reference proteome</keyword>
<dbReference type="Proteomes" id="UP000633619">
    <property type="component" value="Unassembled WGS sequence"/>
</dbReference>
<gene>
    <name evidence="6" type="ORF">I8U20_00220</name>
</gene>
<accession>A0A8I1A6P0</accession>
<comment type="caution">
    <text evidence="6">The sequence shown here is derived from an EMBL/GenBank/DDBJ whole genome shotgun (WGS) entry which is preliminary data.</text>
</comment>
<evidence type="ECO:0000313" key="6">
    <source>
        <dbReference type="EMBL" id="MBH8593750.1"/>
    </source>
</evidence>
<dbReference type="PANTHER" id="PTHR30246">
    <property type="entry name" value="2-KETO-3-DEOXY-6-PHOSPHOGLUCONATE ALDOLASE"/>
    <property type="match status" value="1"/>
</dbReference>
<dbReference type="RefSeq" id="WP_049720498.1">
    <property type="nucleotide sequence ID" value="NZ_JACEIR010000001.1"/>
</dbReference>
<comment type="similarity">
    <text evidence="2">Belongs to the KHG/KDPG aldolase family.</text>
</comment>
<dbReference type="InterPro" id="IPR013785">
    <property type="entry name" value="Aldolase_TIM"/>
</dbReference>
<comment type="pathway">
    <text evidence="1">Carbohydrate acid metabolism.</text>
</comment>
<evidence type="ECO:0000256" key="3">
    <source>
        <dbReference type="ARBA" id="ARBA00011233"/>
    </source>
</evidence>
<proteinExistence type="inferred from homology"/>
<dbReference type="CDD" id="cd00452">
    <property type="entry name" value="KDPG_aldolase"/>
    <property type="match status" value="1"/>
</dbReference>
<organism evidence="6 7">
    <name type="scientific">Thermoactinomyces intermedius</name>
    <dbReference type="NCBI Taxonomy" id="2024"/>
    <lineage>
        <taxon>Bacteria</taxon>
        <taxon>Bacillati</taxon>
        <taxon>Bacillota</taxon>
        <taxon>Bacilli</taxon>
        <taxon>Bacillales</taxon>
        <taxon>Thermoactinomycetaceae</taxon>
        <taxon>Thermoactinomyces</taxon>
    </lineage>
</organism>
<dbReference type="InterPro" id="IPR000887">
    <property type="entry name" value="Aldlse_KDPG_KHG"/>
</dbReference>
<keyword evidence="5" id="KW-0119">Carbohydrate metabolism</keyword>
<evidence type="ECO:0000256" key="2">
    <source>
        <dbReference type="ARBA" id="ARBA00006906"/>
    </source>
</evidence>
<evidence type="ECO:0000256" key="4">
    <source>
        <dbReference type="ARBA" id="ARBA00023239"/>
    </source>
</evidence>
<dbReference type="Pfam" id="PF01081">
    <property type="entry name" value="Aldolase"/>
    <property type="match status" value="1"/>
</dbReference>
<dbReference type="GO" id="GO:0016829">
    <property type="term" value="F:lyase activity"/>
    <property type="evidence" value="ECO:0007669"/>
    <property type="project" value="UniProtKB-KW"/>
</dbReference>
<sequence length="222" mass="23198">MGAEEIKKRSVVAVVRGASVESAVKIGQALLDGGVTALEITMETPQALSVLEKACEVFGDAMLVGAGTVLDAETARLAILAGARFIVSPTVNEKIIQMAKRYGVISVPGAFTPTEILHAFEQGADVVKVFPAGIAGPGYLKSISAPLPHIPLMPTGGIDQTNAKDYIRAGAVAVGVGSSLVDPSRALTDEYLREVTKQAEKLMAAVQSERIEAGKKEKESLQ</sequence>
<reference evidence="6 7" key="1">
    <citation type="submission" date="2020-12" db="EMBL/GenBank/DDBJ databases">
        <title>WGS of Thermoactinomyces spp.</title>
        <authorList>
            <person name="Cheng K."/>
        </authorList>
    </citation>
    <scope>NUCLEOTIDE SEQUENCE [LARGE SCALE GENOMIC DNA]</scope>
    <source>
        <strain evidence="7">CICC 10671\DSM 43846</strain>
    </source>
</reference>
<dbReference type="NCBIfam" id="TIGR01182">
    <property type="entry name" value="eda"/>
    <property type="match status" value="1"/>
</dbReference>
<dbReference type="EMBL" id="JAECVW010000001">
    <property type="protein sequence ID" value="MBH8593750.1"/>
    <property type="molecule type" value="Genomic_DNA"/>
</dbReference>